<comment type="caution">
    <text evidence="5">The sequence shown here is derived from an EMBL/GenBank/DDBJ whole genome shotgun (WGS) entry which is preliminary data.</text>
</comment>
<evidence type="ECO:0000313" key="5">
    <source>
        <dbReference type="EMBL" id="MFC0523062.1"/>
    </source>
</evidence>
<proteinExistence type="inferred from homology"/>
<dbReference type="PANTHER" id="PTHR43673:SF10">
    <property type="entry name" value="NADH DEHYDROGENASE_NAD(P)H NITROREDUCTASE XCC3605-RELATED"/>
    <property type="match status" value="1"/>
</dbReference>
<gene>
    <name evidence="5" type="ORF">ACFFGV_05565</name>
</gene>
<evidence type="ECO:0000256" key="1">
    <source>
        <dbReference type="ARBA" id="ARBA00007118"/>
    </source>
</evidence>
<keyword evidence="6" id="KW-1185">Reference proteome</keyword>
<dbReference type="RefSeq" id="WP_377345596.1">
    <property type="nucleotide sequence ID" value="NZ_JBHLTP010000003.1"/>
</dbReference>
<feature type="domain" description="Nitroreductase" evidence="4">
    <location>
        <begin position="38"/>
        <end position="213"/>
    </location>
</feature>
<dbReference type="Proteomes" id="UP001589836">
    <property type="component" value="Unassembled WGS sequence"/>
</dbReference>
<dbReference type="SUPFAM" id="SSF55469">
    <property type="entry name" value="FMN-dependent nitroreductase-like"/>
    <property type="match status" value="1"/>
</dbReference>
<feature type="region of interest" description="Disordered" evidence="3">
    <location>
        <begin position="1"/>
        <end position="24"/>
    </location>
</feature>
<dbReference type="Gene3D" id="3.40.109.10">
    <property type="entry name" value="NADH Oxidase"/>
    <property type="match status" value="1"/>
</dbReference>
<evidence type="ECO:0000256" key="2">
    <source>
        <dbReference type="ARBA" id="ARBA00023002"/>
    </source>
</evidence>
<reference evidence="5 6" key="1">
    <citation type="submission" date="2024-09" db="EMBL/GenBank/DDBJ databases">
        <authorList>
            <person name="Sun Q."/>
            <person name="Mori K."/>
        </authorList>
    </citation>
    <scope>NUCLEOTIDE SEQUENCE [LARGE SCALE GENOMIC DNA]</scope>
    <source>
        <strain evidence="5 6">NCAIM B.02529</strain>
    </source>
</reference>
<accession>A0ABV6LKY4</accession>
<evidence type="ECO:0000313" key="6">
    <source>
        <dbReference type="Proteomes" id="UP001589836"/>
    </source>
</evidence>
<comment type="similarity">
    <text evidence="1">Belongs to the nitroreductase family.</text>
</comment>
<dbReference type="Pfam" id="PF00881">
    <property type="entry name" value="Nitroreductase"/>
    <property type="match status" value="1"/>
</dbReference>
<sequence>MSEKTMSKEDYLNKVQDLDFPDEQPKALQDTDFFTVAKERRSVRQYDSSYKMEASEIRELLETAILAPSSSNLQPWRFLVIQDQAEKEALLPIAYNQQQVMDSSAVIAVLGDRYAYKNAERIYSDIAKKGNMPEEVKDTYVASIMQNYGNFKEERLSRIAAIDGGIVSQQLMLAAKAKGLDTVPMGGYDEAKLKEAFNIPENLEPVMLIAVGKGAKAGFEKTRLPLDDILQWNKYE</sequence>
<dbReference type="EMBL" id="JBHLTP010000003">
    <property type="protein sequence ID" value="MFC0523062.1"/>
    <property type="molecule type" value="Genomic_DNA"/>
</dbReference>
<evidence type="ECO:0000256" key="3">
    <source>
        <dbReference type="SAM" id="MobiDB-lite"/>
    </source>
</evidence>
<dbReference type="InterPro" id="IPR029479">
    <property type="entry name" value="Nitroreductase"/>
</dbReference>
<name>A0ABV6LKY4_9BACI</name>
<organism evidence="5 6">
    <name type="scientific">Pontibacillus salicampi</name>
    <dbReference type="NCBI Taxonomy" id="1449801"/>
    <lineage>
        <taxon>Bacteria</taxon>
        <taxon>Bacillati</taxon>
        <taxon>Bacillota</taxon>
        <taxon>Bacilli</taxon>
        <taxon>Bacillales</taxon>
        <taxon>Bacillaceae</taxon>
        <taxon>Pontibacillus</taxon>
    </lineage>
</organism>
<dbReference type="PANTHER" id="PTHR43673">
    <property type="entry name" value="NAD(P)H NITROREDUCTASE YDGI-RELATED"/>
    <property type="match status" value="1"/>
</dbReference>
<protein>
    <submittedName>
        <fullName evidence="5">Nitroreductase family protein</fullName>
        <ecNumber evidence="5">1.7.1.-</ecNumber>
    </submittedName>
</protein>
<dbReference type="EC" id="1.7.1.-" evidence="5"/>
<keyword evidence="2 5" id="KW-0560">Oxidoreductase</keyword>
<dbReference type="CDD" id="cd02137">
    <property type="entry name" value="MhqN-like"/>
    <property type="match status" value="1"/>
</dbReference>
<dbReference type="GO" id="GO:0016491">
    <property type="term" value="F:oxidoreductase activity"/>
    <property type="evidence" value="ECO:0007669"/>
    <property type="project" value="UniProtKB-KW"/>
</dbReference>
<dbReference type="InterPro" id="IPR000415">
    <property type="entry name" value="Nitroreductase-like"/>
</dbReference>
<evidence type="ECO:0000259" key="4">
    <source>
        <dbReference type="Pfam" id="PF00881"/>
    </source>
</evidence>
<feature type="compositionally biased region" description="Basic and acidic residues" evidence="3">
    <location>
        <begin position="1"/>
        <end position="12"/>
    </location>
</feature>